<gene>
    <name evidence="2" type="primary">Dsim\GD10308</name>
    <name evidence="2" type="ORF">Dsim_GD10308</name>
</gene>
<dbReference type="Proteomes" id="UP000000304">
    <property type="component" value="Unassembled WGS sequence"/>
</dbReference>
<name>B4NV64_DROSI</name>
<dbReference type="EMBL" id="CH986197">
    <property type="protein sequence ID" value="EDX15939.1"/>
    <property type="molecule type" value="Genomic_DNA"/>
</dbReference>
<dbReference type="STRING" id="7240.B4NV64"/>
<dbReference type="AlphaFoldDB" id="B4NV64"/>
<keyword evidence="3" id="KW-1185">Reference proteome</keyword>
<dbReference type="OrthoDB" id="27041at2759"/>
<evidence type="ECO:0000313" key="3">
    <source>
        <dbReference type="Proteomes" id="UP000000304"/>
    </source>
</evidence>
<proteinExistence type="predicted"/>
<evidence type="ECO:0000313" key="2">
    <source>
        <dbReference type="EMBL" id="EDX15939.1"/>
    </source>
</evidence>
<dbReference type="HOGENOM" id="CLU_1628808_0_0_1"/>
<organism evidence="2 3">
    <name type="scientific">Drosophila simulans</name>
    <name type="common">Fruit fly</name>
    <dbReference type="NCBI Taxonomy" id="7240"/>
    <lineage>
        <taxon>Eukaryota</taxon>
        <taxon>Metazoa</taxon>
        <taxon>Ecdysozoa</taxon>
        <taxon>Arthropoda</taxon>
        <taxon>Hexapoda</taxon>
        <taxon>Insecta</taxon>
        <taxon>Pterygota</taxon>
        <taxon>Neoptera</taxon>
        <taxon>Endopterygota</taxon>
        <taxon>Diptera</taxon>
        <taxon>Brachycera</taxon>
        <taxon>Muscomorpha</taxon>
        <taxon>Ephydroidea</taxon>
        <taxon>Drosophilidae</taxon>
        <taxon>Drosophila</taxon>
        <taxon>Sophophora</taxon>
    </lineage>
</organism>
<feature type="compositionally biased region" description="Low complexity" evidence="1">
    <location>
        <begin position="124"/>
        <end position="140"/>
    </location>
</feature>
<evidence type="ECO:0000256" key="1">
    <source>
        <dbReference type="SAM" id="MobiDB-lite"/>
    </source>
</evidence>
<accession>B4NV64</accession>
<feature type="region of interest" description="Disordered" evidence="1">
    <location>
        <begin position="122"/>
        <end position="163"/>
    </location>
</feature>
<dbReference type="Bgee" id="FBgn0183577">
    <property type="expression patterns" value="Expressed in male reproductive system and 3 other cell types or tissues"/>
</dbReference>
<feature type="region of interest" description="Disordered" evidence="1">
    <location>
        <begin position="1"/>
        <end position="55"/>
    </location>
</feature>
<sequence>MESPHTSPMNGLDAHLTNSGRVGSTPVAAQAQSHVHPQLPESPPDSQPAYSPLGEAHGMAMPLQRELIYPGLAPMQHQANMLQTDLGQYASPPQQQHHFAAPQADVRIKHESELIINPSNLLGQQQQQQQQQQMQHQQQQLNEQMFAQHHQQHQDGILQDQML</sequence>
<protein>
    <submittedName>
        <fullName evidence="2">GD10308</fullName>
    </submittedName>
</protein>
<reference evidence="2 3" key="1">
    <citation type="journal article" date="2007" name="Nature">
        <title>Evolution of genes and genomes on the Drosophila phylogeny.</title>
        <authorList>
            <consortium name="Drosophila 12 Genomes Consortium"/>
            <person name="Clark A.G."/>
            <person name="Eisen M.B."/>
            <person name="Smith D.R."/>
            <person name="Bergman C.M."/>
            <person name="Oliver B."/>
            <person name="Markow T.A."/>
            <person name="Kaufman T.C."/>
            <person name="Kellis M."/>
            <person name="Gelbart W."/>
            <person name="Iyer V.N."/>
            <person name="Pollard D.A."/>
            <person name="Sackton T.B."/>
            <person name="Larracuente A.M."/>
            <person name="Singh N.D."/>
            <person name="Abad J.P."/>
            <person name="Abt D.N."/>
            <person name="Adryan B."/>
            <person name="Aguade M."/>
            <person name="Akashi H."/>
            <person name="Anderson W.W."/>
            <person name="Aquadro C.F."/>
            <person name="Ardell D.H."/>
            <person name="Arguello R."/>
            <person name="Artieri C.G."/>
            <person name="Barbash D.A."/>
            <person name="Barker D."/>
            <person name="Barsanti P."/>
            <person name="Batterham P."/>
            <person name="Batzoglou S."/>
            <person name="Begun D."/>
            <person name="Bhutkar A."/>
            <person name="Blanco E."/>
            <person name="Bosak S.A."/>
            <person name="Bradley R.K."/>
            <person name="Brand A.D."/>
            <person name="Brent M.R."/>
            <person name="Brooks A.N."/>
            <person name="Brown R.H."/>
            <person name="Butlin R.K."/>
            <person name="Caggese C."/>
            <person name="Calvi B.R."/>
            <person name="Bernardo de Carvalho A."/>
            <person name="Caspi A."/>
            <person name="Castrezana S."/>
            <person name="Celniker S.E."/>
            <person name="Chang J.L."/>
            <person name="Chapple C."/>
            <person name="Chatterji S."/>
            <person name="Chinwalla A."/>
            <person name="Civetta A."/>
            <person name="Clifton S.W."/>
            <person name="Comeron J.M."/>
            <person name="Costello J.C."/>
            <person name="Coyne J.A."/>
            <person name="Daub J."/>
            <person name="David R.G."/>
            <person name="Delcher A.L."/>
            <person name="Delehaunty K."/>
            <person name="Do C.B."/>
            <person name="Ebling H."/>
            <person name="Edwards K."/>
            <person name="Eickbush T."/>
            <person name="Evans J.D."/>
            <person name="Filipski A."/>
            <person name="Findeiss S."/>
            <person name="Freyhult E."/>
            <person name="Fulton L."/>
            <person name="Fulton R."/>
            <person name="Garcia A.C."/>
            <person name="Gardiner A."/>
            <person name="Garfield D.A."/>
            <person name="Garvin B.E."/>
            <person name="Gibson G."/>
            <person name="Gilbert D."/>
            <person name="Gnerre S."/>
            <person name="Godfrey J."/>
            <person name="Good R."/>
            <person name="Gotea V."/>
            <person name="Gravely B."/>
            <person name="Greenberg A.J."/>
            <person name="Griffiths-Jones S."/>
            <person name="Gross S."/>
            <person name="Guigo R."/>
            <person name="Gustafson E.A."/>
            <person name="Haerty W."/>
            <person name="Hahn M.W."/>
            <person name="Halligan D.L."/>
            <person name="Halpern A.L."/>
            <person name="Halter G.M."/>
            <person name="Han M.V."/>
            <person name="Heger A."/>
            <person name="Hillier L."/>
            <person name="Hinrichs A.S."/>
            <person name="Holmes I."/>
            <person name="Hoskins R.A."/>
            <person name="Hubisz M.J."/>
            <person name="Hultmark D."/>
            <person name="Huntley M.A."/>
            <person name="Jaffe D.B."/>
            <person name="Jagadeeshan S."/>
            <person name="Jeck W.R."/>
            <person name="Johnson J."/>
            <person name="Jones C.D."/>
            <person name="Jordan W.C."/>
            <person name="Karpen G.H."/>
            <person name="Kataoka E."/>
            <person name="Keightley P.D."/>
            <person name="Kheradpour P."/>
            <person name="Kirkness E.F."/>
            <person name="Koerich L.B."/>
            <person name="Kristiansen K."/>
            <person name="Kudrna D."/>
            <person name="Kulathinal R.J."/>
            <person name="Kumar S."/>
            <person name="Kwok R."/>
            <person name="Lander E."/>
            <person name="Langley C.H."/>
            <person name="Lapoint R."/>
            <person name="Lazzaro B.P."/>
            <person name="Lee S.J."/>
            <person name="Levesque L."/>
            <person name="Li R."/>
            <person name="Lin C.F."/>
            <person name="Lin M.F."/>
            <person name="Lindblad-Toh K."/>
            <person name="Llopart A."/>
            <person name="Long M."/>
            <person name="Low L."/>
            <person name="Lozovsky E."/>
            <person name="Lu J."/>
            <person name="Luo M."/>
            <person name="Machado C.A."/>
            <person name="Makalowski W."/>
            <person name="Marzo M."/>
            <person name="Matsuda M."/>
            <person name="Matzkin L."/>
            <person name="McAllister B."/>
            <person name="McBride C.S."/>
            <person name="McKernan B."/>
            <person name="McKernan K."/>
            <person name="Mendez-Lago M."/>
            <person name="Minx P."/>
            <person name="Mollenhauer M.U."/>
            <person name="Montooth K."/>
            <person name="Mount S.M."/>
            <person name="Mu X."/>
            <person name="Myers E."/>
            <person name="Negre B."/>
            <person name="Newfeld S."/>
            <person name="Nielsen R."/>
            <person name="Noor M.A."/>
            <person name="O'Grady P."/>
            <person name="Pachter L."/>
            <person name="Papaceit M."/>
            <person name="Parisi M.J."/>
            <person name="Parisi M."/>
            <person name="Parts L."/>
            <person name="Pedersen J.S."/>
            <person name="Pesole G."/>
            <person name="Phillippy A.M."/>
            <person name="Ponting C.P."/>
            <person name="Pop M."/>
            <person name="Porcelli D."/>
            <person name="Powell J.R."/>
            <person name="Prohaska S."/>
            <person name="Pruitt K."/>
            <person name="Puig M."/>
            <person name="Quesneville H."/>
            <person name="Ram K.R."/>
            <person name="Rand D."/>
            <person name="Rasmussen M.D."/>
            <person name="Reed L.K."/>
            <person name="Reenan R."/>
            <person name="Reily A."/>
            <person name="Remington K.A."/>
            <person name="Rieger T.T."/>
            <person name="Ritchie M.G."/>
            <person name="Robin C."/>
            <person name="Rogers Y.H."/>
            <person name="Rohde C."/>
            <person name="Rozas J."/>
            <person name="Rubenfield M.J."/>
            <person name="Ruiz A."/>
            <person name="Russo S."/>
            <person name="Salzberg S.L."/>
            <person name="Sanchez-Gracia A."/>
            <person name="Saranga D.J."/>
            <person name="Sato H."/>
            <person name="Schaeffer S.W."/>
            <person name="Schatz M.C."/>
            <person name="Schlenke T."/>
            <person name="Schwartz R."/>
            <person name="Segarra C."/>
            <person name="Singh R.S."/>
            <person name="Sirot L."/>
            <person name="Sirota M."/>
            <person name="Sisneros N.B."/>
            <person name="Smith C.D."/>
            <person name="Smith T.F."/>
            <person name="Spieth J."/>
            <person name="Stage D.E."/>
            <person name="Stark A."/>
            <person name="Stephan W."/>
            <person name="Strausberg R.L."/>
            <person name="Strempel S."/>
            <person name="Sturgill D."/>
            <person name="Sutton G."/>
            <person name="Sutton G.G."/>
            <person name="Tao W."/>
            <person name="Teichmann S."/>
            <person name="Tobari Y.N."/>
            <person name="Tomimura Y."/>
            <person name="Tsolas J.M."/>
            <person name="Valente V.L."/>
            <person name="Venter E."/>
            <person name="Venter J.C."/>
            <person name="Vicario S."/>
            <person name="Vieira F.G."/>
            <person name="Vilella A.J."/>
            <person name="Villasante A."/>
            <person name="Walenz B."/>
            <person name="Wang J."/>
            <person name="Wasserman M."/>
            <person name="Watts T."/>
            <person name="Wilson D."/>
            <person name="Wilson R.K."/>
            <person name="Wing R.A."/>
            <person name="Wolfner M.F."/>
            <person name="Wong A."/>
            <person name="Wong G.K."/>
            <person name="Wu C.I."/>
            <person name="Wu G."/>
            <person name="Yamamoto D."/>
            <person name="Yang H.P."/>
            <person name="Yang S.P."/>
            <person name="Yorke J.A."/>
            <person name="Yoshida K."/>
            <person name="Zdobnov E."/>
            <person name="Zhang P."/>
            <person name="Zhang Y."/>
            <person name="Zimin A.V."/>
            <person name="Baldwin J."/>
            <person name="Abdouelleil A."/>
            <person name="Abdulkadir J."/>
            <person name="Abebe A."/>
            <person name="Abera B."/>
            <person name="Abreu J."/>
            <person name="Acer S.C."/>
            <person name="Aftuck L."/>
            <person name="Alexander A."/>
            <person name="An P."/>
            <person name="Anderson E."/>
            <person name="Anderson S."/>
            <person name="Arachi H."/>
            <person name="Azer M."/>
            <person name="Bachantsang P."/>
            <person name="Barry A."/>
            <person name="Bayul T."/>
            <person name="Berlin A."/>
            <person name="Bessette D."/>
            <person name="Bloom T."/>
            <person name="Blye J."/>
            <person name="Boguslavskiy L."/>
            <person name="Bonnet C."/>
            <person name="Boukhgalter B."/>
            <person name="Bourzgui I."/>
            <person name="Brown A."/>
            <person name="Cahill P."/>
            <person name="Channer S."/>
            <person name="Cheshatsang Y."/>
            <person name="Chuda L."/>
            <person name="Citroen M."/>
            <person name="Collymore A."/>
            <person name="Cooke P."/>
            <person name="Costello M."/>
            <person name="D'Aco K."/>
            <person name="Daza R."/>
            <person name="De Haan G."/>
            <person name="DeGray S."/>
            <person name="DeMaso C."/>
            <person name="Dhargay N."/>
            <person name="Dooley K."/>
            <person name="Dooley E."/>
            <person name="Doricent M."/>
            <person name="Dorje P."/>
            <person name="Dorjee K."/>
            <person name="Dupes A."/>
            <person name="Elong R."/>
            <person name="Falk J."/>
            <person name="Farina A."/>
            <person name="Faro S."/>
            <person name="Ferguson D."/>
            <person name="Fisher S."/>
            <person name="Foley C.D."/>
            <person name="Franke A."/>
            <person name="Friedrich D."/>
            <person name="Gadbois L."/>
            <person name="Gearin G."/>
            <person name="Gearin C.R."/>
            <person name="Giannoukos G."/>
            <person name="Goode T."/>
            <person name="Graham J."/>
            <person name="Grandbois E."/>
            <person name="Grewal S."/>
            <person name="Gyaltsen K."/>
            <person name="Hafez N."/>
            <person name="Hagos B."/>
            <person name="Hall J."/>
            <person name="Henson C."/>
            <person name="Hollinger A."/>
            <person name="Honan T."/>
            <person name="Huard M.D."/>
            <person name="Hughes L."/>
            <person name="Hurhula B."/>
            <person name="Husby M.E."/>
            <person name="Kamat A."/>
            <person name="Kanga B."/>
            <person name="Kashin S."/>
            <person name="Khazanovich D."/>
            <person name="Kisner P."/>
            <person name="Lance K."/>
            <person name="Lara M."/>
            <person name="Lee W."/>
            <person name="Lennon N."/>
            <person name="Letendre F."/>
            <person name="LeVine R."/>
            <person name="Lipovsky A."/>
            <person name="Liu X."/>
            <person name="Liu J."/>
            <person name="Liu S."/>
            <person name="Lokyitsang T."/>
            <person name="Lokyitsang Y."/>
            <person name="Lubonja R."/>
            <person name="Lui A."/>
            <person name="MacDonald P."/>
            <person name="Magnisalis V."/>
            <person name="Maru K."/>
            <person name="Matthews C."/>
            <person name="McCusker W."/>
            <person name="McDonough S."/>
            <person name="Mehta T."/>
            <person name="Meldrim J."/>
            <person name="Meneus L."/>
            <person name="Mihai O."/>
            <person name="Mihalev A."/>
            <person name="Mihova T."/>
            <person name="Mittelman R."/>
            <person name="Mlenga V."/>
            <person name="Montmayeur A."/>
            <person name="Mulrain L."/>
            <person name="Navidi A."/>
            <person name="Naylor J."/>
            <person name="Negash T."/>
            <person name="Nguyen T."/>
            <person name="Nguyen N."/>
            <person name="Nicol R."/>
            <person name="Norbu C."/>
            <person name="Norbu N."/>
            <person name="Novod N."/>
            <person name="O'Neill B."/>
            <person name="Osman S."/>
            <person name="Markiewicz E."/>
            <person name="Oyono O.L."/>
            <person name="Patti C."/>
            <person name="Phunkhang P."/>
            <person name="Pierre F."/>
            <person name="Priest M."/>
            <person name="Raghuraman S."/>
            <person name="Rege F."/>
            <person name="Reyes R."/>
            <person name="Rise C."/>
            <person name="Rogov P."/>
            <person name="Ross K."/>
            <person name="Ryan E."/>
            <person name="Settipalli S."/>
            <person name="Shea T."/>
            <person name="Sherpa N."/>
            <person name="Shi L."/>
            <person name="Shih D."/>
            <person name="Sparrow T."/>
            <person name="Spaulding J."/>
            <person name="Stalker J."/>
            <person name="Stange-Thomann N."/>
            <person name="Stavropoulos S."/>
            <person name="Stone C."/>
            <person name="Strader C."/>
            <person name="Tesfaye S."/>
            <person name="Thomson T."/>
            <person name="Thoulutsang Y."/>
            <person name="Thoulutsang D."/>
            <person name="Topham K."/>
            <person name="Topping I."/>
            <person name="Tsamla T."/>
            <person name="Vassiliev H."/>
            <person name="Vo A."/>
            <person name="Wangchuk T."/>
            <person name="Wangdi T."/>
            <person name="Weiand M."/>
            <person name="Wilkinson J."/>
            <person name="Wilson A."/>
            <person name="Yadav S."/>
            <person name="Young G."/>
            <person name="Yu Q."/>
            <person name="Zembek L."/>
            <person name="Zhong D."/>
            <person name="Zimmer A."/>
            <person name="Zwirko Z."/>
            <person name="Jaffe D.B."/>
            <person name="Alvarez P."/>
            <person name="Brockman W."/>
            <person name="Butler J."/>
            <person name="Chin C."/>
            <person name="Gnerre S."/>
            <person name="Grabherr M."/>
            <person name="Kleber M."/>
            <person name="Mauceli E."/>
            <person name="MacCallum I."/>
        </authorList>
    </citation>
    <scope>NUCLEOTIDE SEQUENCE [LARGE SCALE GENOMIC DNA]</scope>
    <source>
        <strain evidence="3">white501</strain>
    </source>
</reference>